<dbReference type="RefSeq" id="WP_060182987.1">
    <property type="nucleotide sequence ID" value="NZ_LNJU01000003.1"/>
</dbReference>
<dbReference type="Proteomes" id="UP000070119">
    <property type="component" value="Unassembled WGS sequence"/>
</dbReference>
<feature type="signal peptide" evidence="1">
    <location>
        <begin position="1"/>
        <end position="25"/>
    </location>
</feature>
<keyword evidence="1" id="KW-0732">Signal</keyword>
<evidence type="ECO:0000256" key="1">
    <source>
        <dbReference type="SAM" id="SignalP"/>
    </source>
</evidence>
<sequence>MNKTAFKTKIGMLCMSLLIALPALADSSASADALLNSASTLLQRIDAGRDDELWKSTAEFVRSTMSQEKFSSAIKQARQSVGAVAKRSWASVSRLEFAAGGAVPKGLYANIDFATTLADGRIVYELVSLKQGDDGQWYLTGYQPRLPKIEKGVSP</sequence>
<reference evidence="2 4" key="1">
    <citation type="submission" date="2015-11" db="EMBL/GenBank/DDBJ databases">
        <title>Expanding the genomic diversity of Burkholderia species for the development of highly accurate diagnostics.</title>
        <authorList>
            <person name="Sahl J."/>
            <person name="Keim P."/>
            <person name="Wagner D."/>
        </authorList>
    </citation>
    <scope>NUCLEOTIDE SEQUENCE [LARGE SCALE GENOMIC DNA]</scope>
    <source>
        <strain evidence="2 4">MSMB2087WGS</strain>
    </source>
</reference>
<dbReference type="EMBL" id="LPHD01000157">
    <property type="protein sequence ID" value="KWA77334.1"/>
    <property type="molecule type" value="Genomic_DNA"/>
</dbReference>
<dbReference type="AlphaFoldDB" id="A0A106Q066"/>
<evidence type="ECO:0000313" key="3">
    <source>
        <dbReference type="EMBL" id="KWZ58370.1"/>
    </source>
</evidence>
<accession>A0A106Q066</accession>
<organism evidence="2 4">
    <name type="scientific">Burkholderia ubonensis</name>
    <dbReference type="NCBI Taxonomy" id="101571"/>
    <lineage>
        <taxon>Bacteria</taxon>
        <taxon>Pseudomonadati</taxon>
        <taxon>Pseudomonadota</taxon>
        <taxon>Betaproteobacteria</taxon>
        <taxon>Burkholderiales</taxon>
        <taxon>Burkholderiaceae</taxon>
        <taxon>Burkholderia</taxon>
        <taxon>Burkholderia cepacia complex</taxon>
    </lineage>
</organism>
<evidence type="ECO:0000313" key="2">
    <source>
        <dbReference type="EMBL" id="KWA77334.1"/>
    </source>
</evidence>
<gene>
    <name evidence="3" type="ORF">WK57_17860</name>
    <name evidence="2" type="ORF">WL29_34865</name>
</gene>
<evidence type="ECO:0008006" key="6">
    <source>
        <dbReference type="Google" id="ProtNLM"/>
    </source>
</evidence>
<dbReference type="Proteomes" id="UP000060630">
    <property type="component" value="Unassembled WGS sequence"/>
</dbReference>
<dbReference type="Pfam" id="PF13211">
    <property type="entry name" value="DUF4019"/>
    <property type="match status" value="1"/>
</dbReference>
<evidence type="ECO:0000313" key="4">
    <source>
        <dbReference type="Proteomes" id="UP000060630"/>
    </source>
</evidence>
<dbReference type="EMBL" id="LNJU01000003">
    <property type="protein sequence ID" value="KWZ58370.1"/>
    <property type="molecule type" value="Genomic_DNA"/>
</dbReference>
<comment type="caution">
    <text evidence="2">The sequence shown here is derived from an EMBL/GenBank/DDBJ whole genome shotgun (WGS) entry which is preliminary data.</text>
</comment>
<evidence type="ECO:0000313" key="5">
    <source>
        <dbReference type="Proteomes" id="UP000070119"/>
    </source>
</evidence>
<proteinExistence type="predicted"/>
<name>A0A106Q066_9BURK</name>
<protein>
    <recommendedName>
        <fullName evidence="6">DUF4019 domain-containing protein</fullName>
    </recommendedName>
</protein>
<reference evidence="3 5" key="2">
    <citation type="submission" date="2015-11" db="EMBL/GenBank/DDBJ databases">
        <authorList>
            <person name="Sahl J."/>
            <person name="Wagner D."/>
            <person name="Keim P."/>
        </authorList>
    </citation>
    <scope>NUCLEOTIDE SEQUENCE [LARGE SCALE GENOMIC DNA]</scope>
    <source>
        <strain evidence="3 5">MSMB1157</strain>
    </source>
</reference>
<feature type="chain" id="PRO_5007126886" description="DUF4019 domain-containing protein" evidence="1">
    <location>
        <begin position="26"/>
        <end position="155"/>
    </location>
</feature>
<dbReference type="InterPro" id="IPR025091">
    <property type="entry name" value="DUF4019"/>
</dbReference>